<name>A0A0F6H585_LEPIR</name>
<feature type="transmembrane region" description="Helical" evidence="1">
    <location>
        <begin position="12"/>
        <end position="34"/>
    </location>
</feature>
<evidence type="ECO:0000313" key="2">
    <source>
        <dbReference type="EMBL" id="EKO23377.1"/>
    </source>
</evidence>
<keyword evidence="1" id="KW-0812">Transmembrane</keyword>
<dbReference type="AlphaFoldDB" id="A0A0F6H585"/>
<accession>A0A0F6H585</accession>
<organism evidence="2 3">
    <name type="scientific">Leptospira interrogans str. UI 12621</name>
    <dbReference type="NCBI Taxonomy" id="1049937"/>
    <lineage>
        <taxon>Bacteria</taxon>
        <taxon>Pseudomonadati</taxon>
        <taxon>Spirochaetota</taxon>
        <taxon>Spirochaetia</taxon>
        <taxon>Leptospirales</taxon>
        <taxon>Leptospiraceae</taxon>
        <taxon>Leptospira</taxon>
    </lineage>
</organism>
<sequence length="61" mass="7230">MFSFVLPYSAKGSLYLPVCFVTLITLFSQYIPYFESVFCQFYRLFSSQVIAFYHMSLLSWT</sequence>
<protein>
    <submittedName>
        <fullName evidence="2">Uncharacterized protein</fullName>
    </submittedName>
</protein>
<keyword evidence="1" id="KW-1133">Transmembrane helix</keyword>
<dbReference type="Proteomes" id="UP000006324">
    <property type="component" value="Unassembled WGS sequence"/>
</dbReference>
<comment type="caution">
    <text evidence="2">The sequence shown here is derived from an EMBL/GenBank/DDBJ whole genome shotgun (WGS) entry which is preliminary data.</text>
</comment>
<evidence type="ECO:0000256" key="1">
    <source>
        <dbReference type="SAM" id="Phobius"/>
    </source>
</evidence>
<reference evidence="2 3" key="1">
    <citation type="submission" date="2012-09" db="EMBL/GenBank/DDBJ databases">
        <authorList>
            <person name="Harkins D.M."/>
            <person name="Durkin A.S."/>
            <person name="Brinkac L.M."/>
            <person name="Selengut J.D."/>
            <person name="Sanka R."/>
            <person name="DePew J."/>
            <person name="Purushe J."/>
            <person name="Chanthongthip A."/>
            <person name="Lattana O."/>
            <person name="Phetsouvanh R."/>
            <person name="Newton P.N."/>
            <person name="Vinetz J.M."/>
            <person name="Sutton G.G."/>
            <person name="Nelson W.C."/>
            <person name="Fouts D.E."/>
        </authorList>
    </citation>
    <scope>NUCLEOTIDE SEQUENCE [LARGE SCALE GENOMIC DNA]</scope>
    <source>
        <strain evidence="2 3">UI 12621</strain>
    </source>
</reference>
<gene>
    <name evidence="2" type="ORF">LEP1GSC104_4890</name>
</gene>
<dbReference type="EMBL" id="AHNQ02000048">
    <property type="protein sequence ID" value="EKO23377.1"/>
    <property type="molecule type" value="Genomic_DNA"/>
</dbReference>
<evidence type="ECO:0000313" key="3">
    <source>
        <dbReference type="Proteomes" id="UP000006324"/>
    </source>
</evidence>
<proteinExistence type="predicted"/>
<keyword evidence="1" id="KW-0472">Membrane</keyword>